<dbReference type="Gene3D" id="3.60.15.10">
    <property type="entry name" value="Ribonuclease Z/Hydroxyacylglutathione hydrolase-like"/>
    <property type="match status" value="1"/>
</dbReference>
<dbReference type="Pfam" id="PF00753">
    <property type="entry name" value="Lactamase_B"/>
    <property type="match status" value="1"/>
</dbReference>
<gene>
    <name evidence="3" type="ORF">JF625_11145</name>
</gene>
<organism evidence="3 4">
    <name type="scientific">Inquilinus limosus</name>
    <dbReference type="NCBI Taxonomy" id="171674"/>
    <lineage>
        <taxon>Bacteria</taxon>
        <taxon>Pseudomonadati</taxon>
        <taxon>Pseudomonadota</taxon>
        <taxon>Alphaproteobacteria</taxon>
        <taxon>Rhodospirillales</taxon>
        <taxon>Rhodospirillaceae</taxon>
        <taxon>Inquilinus</taxon>
    </lineage>
</organism>
<proteinExistence type="inferred from homology"/>
<accession>A0A952KKH9</accession>
<dbReference type="AlphaFoldDB" id="A0A952KKH9"/>
<sequence>MTGFDLSVAAEWFRKRDLGGGLTLIDEPHADLLMRANIWHLRGRDRDLLVDGGLGVAPLRPAFPELFEGRETIALATHTHADHIGAIHEFEQRWVHPLEAESLARPRPGTLVSDQIPAEARQRFLAAGYPPLGPALVTAVPHAGYDLPSYALMGAEPTRRIEAGEVVDLGDRQFRVLHVPGHSPGSIALFEDATGTLFAGDVIYDGPLLYRGPGMDIGDYVRSFALLRSLPLTVVHAGHDDSFGKARLDAIIDAYLARWRAEGLIEG</sequence>
<comment type="similarity">
    <text evidence="1">Belongs to the metallo-beta-lactamase superfamily. Class-B beta-lactamase family.</text>
</comment>
<dbReference type="InterPro" id="IPR050855">
    <property type="entry name" value="NDM-1-like"/>
</dbReference>
<protein>
    <submittedName>
        <fullName evidence="3">MBL fold metallo-hydrolase</fullName>
    </submittedName>
</protein>
<dbReference type="PANTHER" id="PTHR42951:SF4">
    <property type="entry name" value="ACYL-COENZYME A THIOESTERASE MBLAC2"/>
    <property type="match status" value="1"/>
</dbReference>
<dbReference type="InterPro" id="IPR036866">
    <property type="entry name" value="RibonucZ/Hydroxyglut_hydro"/>
</dbReference>
<name>A0A952KKH9_9PROT</name>
<dbReference type="GO" id="GO:0017001">
    <property type="term" value="P:antibiotic catabolic process"/>
    <property type="evidence" value="ECO:0007669"/>
    <property type="project" value="UniProtKB-ARBA"/>
</dbReference>
<dbReference type="SMART" id="SM00849">
    <property type="entry name" value="Lactamase_B"/>
    <property type="match status" value="1"/>
</dbReference>
<evidence type="ECO:0000256" key="1">
    <source>
        <dbReference type="ARBA" id="ARBA00005250"/>
    </source>
</evidence>
<feature type="domain" description="Metallo-beta-lactamase" evidence="2">
    <location>
        <begin position="35"/>
        <end position="239"/>
    </location>
</feature>
<reference evidence="3" key="1">
    <citation type="submission" date="2020-06" db="EMBL/GenBank/DDBJ databases">
        <title>Stable isotope informed genome-resolved metagenomics uncovers potential trophic interactions in rhizosphere soil.</title>
        <authorList>
            <person name="Starr E.P."/>
            <person name="Shi S."/>
            <person name="Blazewicz S.J."/>
            <person name="Koch B.J."/>
            <person name="Probst A.J."/>
            <person name="Hungate B.A."/>
            <person name="Pett-Ridge J."/>
            <person name="Firestone M.K."/>
            <person name="Banfield J.F."/>
        </authorList>
    </citation>
    <scope>NUCLEOTIDE SEQUENCE</scope>
    <source>
        <strain evidence="3">YM_69_17</strain>
    </source>
</reference>
<dbReference type="SUPFAM" id="SSF56281">
    <property type="entry name" value="Metallo-hydrolase/oxidoreductase"/>
    <property type="match status" value="1"/>
</dbReference>
<dbReference type="PANTHER" id="PTHR42951">
    <property type="entry name" value="METALLO-BETA-LACTAMASE DOMAIN-CONTAINING"/>
    <property type="match status" value="1"/>
</dbReference>
<dbReference type="InterPro" id="IPR001279">
    <property type="entry name" value="Metallo-B-lactamas"/>
</dbReference>
<dbReference type="EMBL" id="JAEKLZ010000181">
    <property type="protein sequence ID" value="MBW8725694.1"/>
    <property type="molecule type" value="Genomic_DNA"/>
</dbReference>
<comment type="caution">
    <text evidence="3">The sequence shown here is derived from an EMBL/GenBank/DDBJ whole genome shotgun (WGS) entry which is preliminary data.</text>
</comment>
<evidence type="ECO:0000313" key="3">
    <source>
        <dbReference type="EMBL" id="MBW8725694.1"/>
    </source>
</evidence>
<dbReference type="Proteomes" id="UP000700706">
    <property type="component" value="Unassembled WGS sequence"/>
</dbReference>
<evidence type="ECO:0000259" key="2">
    <source>
        <dbReference type="SMART" id="SM00849"/>
    </source>
</evidence>
<evidence type="ECO:0000313" key="4">
    <source>
        <dbReference type="Proteomes" id="UP000700706"/>
    </source>
</evidence>